<proteinExistence type="predicted"/>
<evidence type="ECO:0000313" key="1">
    <source>
        <dbReference type="EMBL" id="RDB26346.1"/>
    </source>
</evidence>
<accession>A0A369K625</accession>
<dbReference type="AlphaFoldDB" id="A0A369K625"/>
<comment type="caution">
    <text evidence="1">The sequence shown here is derived from an EMBL/GenBank/DDBJ whole genome shotgun (WGS) entry which is preliminary data.</text>
</comment>
<dbReference type="EMBL" id="LUEZ02000040">
    <property type="protein sequence ID" value="RDB26346.1"/>
    <property type="molecule type" value="Genomic_DNA"/>
</dbReference>
<dbReference type="InParanoid" id="A0A369K625"/>
<evidence type="ECO:0000313" key="2">
    <source>
        <dbReference type="Proteomes" id="UP000076154"/>
    </source>
</evidence>
<protein>
    <submittedName>
        <fullName evidence="1">Uncharacterized protein</fullName>
    </submittedName>
</protein>
<sequence length="72" mass="8339">MLRFGTPPYRDPTQLGQGTVAIFSVNFLSPPATIVDILADEAHSISRYRSAVRIRMLKIRRHREIRRFKNIS</sequence>
<keyword evidence="2" id="KW-1185">Reference proteome</keyword>
<reference evidence="1" key="1">
    <citation type="submission" date="2018-04" db="EMBL/GenBank/DDBJ databases">
        <title>Whole genome sequencing of Hypsizygus marmoreus.</title>
        <authorList>
            <person name="Choi I.-G."/>
            <person name="Min B."/>
            <person name="Kim J.-G."/>
            <person name="Kim S."/>
            <person name="Oh Y.-L."/>
            <person name="Kong W.-S."/>
            <person name="Park H."/>
            <person name="Jeong J."/>
            <person name="Song E.-S."/>
        </authorList>
    </citation>
    <scope>NUCLEOTIDE SEQUENCE [LARGE SCALE GENOMIC DNA]</scope>
    <source>
        <strain evidence="1">51987-8</strain>
    </source>
</reference>
<organism evidence="1 2">
    <name type="scientific">Hypsizygus marmoreus</name>
    <name type="common">White beech mushroom</name>
    <name type="synonym">Agaricus marmoreus</name>
    <dbReference type="NCBI Taxonomy" id="39966"/>
    <lineage>
        <taxon>Eukaryota</taxon>
        <taxon>Fungi</taxon>
        <taxon>Dikarya</taxon>
        <taxon>Basidiomycota</taxon>
        <taxon>Agaricomycotina</taxon>
        <taxon>Agaricomycetes</taxon>
        <taxon>Agaricomycetidae</taxon>
        <taxon>Agaricales</taxon>
        <taxon>Tricholomatineae</taxon>
        <taxon>Lyophyllaceae</taxon>
        <taxon>Hypsizygus</taxon>
    </lineage>
</organism>
<name>A0A369K625_HYPMA</name>
<dbReference type="Proteomes" id="UP000076154">
    <property type="component" value="Unassembled WGS sequence"/>
</dbReference>
<gene>
    <name evidence="1" type="ORF">Hypma_006746</name>
</gene>